<reference evidence="1 2" key="1">
    <citation type="submission" date="2021-12" db="EMBL/GenBank/DDBJ databases">
        <title>High titer production of polyol ester of fatty acids by Rhodotorula paludigena BS15 towards product separation-free biomass refinery.</title>
        <authorList>
            <person name="Mano J."/>
            <person name="Ono H."/>
            <person name="Tanaka T."/>
            <person name="Naito K."/>
            <person name="Sushida H."/>
            <person name="Ike M."/>
            <person name="Tokuyasu K."/>
            <person name="Kitaoka M."/>
        </authorList>
    </citation>
    <scope>NUCLEOTIDE SEQUENCE [LARGE SCALE GENOMIC DNA]</scope>
    <source>
        <strain evidence="1 2">BS15</strain>
    </source>
</reference>
<accession>A0AAV5GVJ2</accession>
<comment type="caution">
    <text evidence="1">The sequence shown here is derived from an EMBL/GenBank/DDBJ whole genome shotgun (WGS) entry which is preliminary data.</text>
</comment>
<dbReference type="AlphaFoldDB" id="A0AAV5GVJ2"/>
<evidence type="ECO:0000313" key="1">
    <source>
        <dbReference type="EMBL" id="GJN93506.1"/>
    </source>
</evidence>
<dbReference type="Proteomes" id="UP001342314">
    <property type="component" value="Unassembled WGS sequence"/>
</dbReference>
<protein>
    <submittedName>
        <fullName evidence="1">Uncharacterized protein</fullName>
    </submittedName>
</protein>
<keyword evidence="2" id="KW-1185">Reference proteome</keyword>
<dbReference type="EMBL" id="BQKY01000014">
    <property type="protein sequence ID" value="GJN93506.1"/>
    <property type="molecule type" value="Genomic_DNA"/>
</dbReference>
<gene>
    <name evidence="1" type="ORF">Rhopal_006563-T1</name>
</gene>
<proteinExistence type="predicted"/>
<organism evidence="1 2">
    <name type="scientific">Rhodotorula paludigena</name>
    <dbReference type="NCBI Taxonomy" id="86838"/>
    <lineage>
        <taxon>Eukaryota</taxon>
        <taxon>Fungi</taxon>
        <taxon>Dikarya</taxon>
        <taxon>Basidiomycota</taxon>
        <taxon>Pucciniomycotina</taxon>
        <taxon>Microbotryomycetes</taxon>
        <taxon>Sporidiobolales</taxon>
        <taxon>Sporidiobolaceae</taxon>
        <taxon>Rhodotorula</taxon>
    </lineage>
</organism>
<evidence type="ECO:0000313" key="2">
    <source>
        <dbReference type="Proteomes" id="UP001342314"/>
    </source>
</evidence>
<sequence>MATPSRAVQIVKFCKREIPGLTDPELSGLGHALLANQSRTGFKPAKNEESLNQHYRAVLAECEKRVKAVEKEAKKIPDMTLQNLSDLEELGAQVLSHTKARRLKE</sequence>
<name>A0AAV5GVJ2_9BASI</name>